<dbReference type="GO" id="GO:0016874">
    <property type="term" value="F:ligase activity"/>
    <property type="evidence" value="ECO:0007669"/>
    <property type="project" value="UniProtKB-KW"/>
</dbReference>
<feature type="short sequence motif" description="HXTX 2" evidence="2">
    <location>
        <begin position="141"/>
        <end position="144"/>
    </location>
</feature>
<sequence>MGRQPADHLGSAPPPAEDDTARLFFALWPDAATRAALDGMAQALREACGGRAMQAPHIHLTLVFLGNVATRRIPELCSLAAGIKAPRFEMAIDRVAFWPHNRIVWAGPGACPDELQRLVAVLEGALQSSGFRFDARPYVPHITLLRNARAAPPQAVAGIRWRIADFSLVQSLRRDNSTVYEVVQRWPLGVCRT</sequence>
<dbReference type="PANTHER" id="PTHR35561:SF1">
    <property type="entry name" value="RNA 2',3'-CYCLIC PHOSPHODIESTERASE"/>
    <property type="match status" value="1"/>
</dbReference>
<dbReference type="EMBL" id="MFKF01000262">
    <property type="protein sequence ID" value="OGG47892.1"/>
    <property type="molecule type" value="Genomic_DNA"/>
</dbReference>
<dbReference type="AlphaFoldDB" id="A0A1F6CG68"/>
<dbReference type="Proteomes" id="UP000178606">
    <property type="component" value="Unassembled WGS sequence"/>
</dbReference>
<dbReference type="NCBIfam" id="TIGR02258">
    <property type="entry name" value="2_5_ligase"/>
    <property type="match status" value="1"/>
</dbReference>
<dbReference type="InterPro" id="IPR009097">
    <property type="entry name" value="Cyclic_Pdiesterase"/>
</dbReference>
<feature type="active site" description="Proton donor" evidence="2">
    <location>
        <position position="59"/>
    </location>
</feature>
<dbReference type="InterPro" id="IPR014051">
    <property type="entry name" value="Phosphoesterase_HXTX"/>
</dbReference>
<feature type="short sequence motif" description="HXTX 1" evidence="2">
    <location>
        <begin position="59"/>
        <end position="62"/>
    </location>
</feature>
<comment type="function">
    <text evidence="2">Hydrolyzes RNA 2',3'-cyclic phosphodiester to an RNA 2'-phosphomonoester.</text>
</comment>
<evidence type="ECO:0000259" key="3">
    <source>
        <dbReference type="Pfam" id="PF02834"/>
    </source>
</evidence>
<dbReference type="SUPFAM" id="SSF55144">
    <property type="entry name" value="LigT-like"/>
    <property type="match status" value="1"/>
</dbReference>
<dbReference type="Gene3D" id="3.90.1140.10">
    <property type="entry name" value="Cyclic phosphodiesterase"/>
    <property type="match status" value="1"/>
</dbReference>
<accession>A0A1F6CG68</accession>
<comment type="similarity">
    <text evidence="2">Belongs to the 2H phosphoesterase superfamily. ThpR family.</text>
</comment>
<dbReference type="HAMAP" id="MF_01940">
    <property type="entry name" value="RNA_CPDase"/>
    <property type="match status" value="1"/>
</dbReference>
<keyword evidence="1 2" id="KW-0378">Hydrolase</keyword>
<keyword evidence="4" id="KW-0436">Ligase</keyword>
<dbReference type="InterPro" id="IPR004175">
    <property type="entry name" value="RNA_CPDase"/>
</dbReference>
<dbReference type="EC" id="3.1.4.58" evidence="2"/>
<organism evidence="4 5">
    <name type="scientific">Handelsmanbacteria sp. (strain RIFCSPLOWO2_12_FULL_64_10)</name>
    <dbReference type="NCBI Taxonomy" id="1817868"/>
    <lineage>
        <taxon>Bacteria</taxon>
        <taxon>Candidatus Handelsmaniibacteriota</taxon>
    </lineage>
</organism>
<gene>
    <name evidence="4" type="ORF">A3F84_12115</name>
</gene>
<comment type="caution">
    <text evidence="4">The sequence shown here is derived from an EMBL/GenBank/DDBJ whole genome shotgun (WGS) entry which is preliminary data.</text>
</comment>
<evidence type="ECO:0000256" key="2">
    <source>
        <dbReference type="HAMAP-Rule" id="MF_01940"/>
    </source>
</evidence>
<evidence type="ECO:0000256" key="1">
    <source>
        <dbReference type="ARBA" id="ARBA00022801"/>
    </source>
</evidence>
<name>A0A1F6CG68_HANXR</name>
<feature type="domain" description="Phosphoesterase HXTX" evidence="3">
    <location>
        <begin position="109"/>
        <end position="171"/>
    </location>
</feature>
<comment type="catalytic activity">
    <reaction evidence="2">
        <text>a 3'-end 2',3'-cyclophospho-ribonucleotide-RNA + H2O = a 3'-end 2'-phospho-ribonucleotide-RNA + H(+)</text>
        <dbReference type="Rhea" id="RHEA:11828"/>
        <dbReference type="Rhea" id="RHEA-COMP:10464"/>
        <dbReference type="Rhea" id="RHEA-COMP:17353"/>
        <dbReference type="ChEBI" id="CHEBI:15377"/>
        <dbReference type="ChEBI" id="CHEBI:15378"/>
        <dbReference type="ChEBI" id="CHEBI:83064"/>
        <dbReference type="ChEBI" id="CHEBI:173113"/>
        <dbReference type="EC" id="3.1.4.58"/>
    </reaction>
</comment>
<dbReference type="GO" id="GO:0008664">
    <property type="term" value="F:RNA 2',3'-cyclic 3'-phosphodiesterase activity"/>
    <property type="evidence" value="ECO:0007669"/>
    <property type="project" value="UniProtKB-EC"/>
</dbReference>
<feature type="active site" description="Proton acceptor" evidence="2">
    <location>
        <position position="141"/>
    </location>
</feature>
<dbReference type="Pfam" id="PF02834">
    <property type="entry name" value="LigT_PEase"/>
    <property type="match status" value="2"/>
</dbReference>
<dbReference type="PANTHER" id="PTHR35561">
    <property type="entry name" value="RNA 2',3'-CYCLIC PHOSPHODIESTERASE"/>
    <property type="match status" value="1"/>
</dbReference>
<reference evidence="4 5" key="1">
    <citation type="journal article" date="2016" name="Nat. Commun.">
        <title>Thousands of microbial genomes shed light on interconnected biogeochemical processes in an aquifer system.</title>
        <authorList>
            <person name="Anantharaman K."/>
            <person name="Brown C.T."/>
            <person name="Hug L.A."/>
            <person name="Sharon I."/>
            <person name="Castelle C.J."/>
            <person name="Probst A.J."/>
            <person name="Thomas B.C."/>
            <person name="Singh A."/>
            <person name="Wilkins M.J."/>
            <person name="Karaoz U."/>
            <person name="Brodie E.L."/>
            <person name="Williams K.H."/>
            <person name="Hubbard S.S."/>
            <person name="Banfield J.F."/>
        </authorList>
    </citation>
    <scope>NUCLEOTIDE SEQUENCE [LARGE SCALE GENOMIC DNA]</scope>
    <source>
        <strain evidence="5">RIFCSPLOWO2_12_FULL_64_10</strain>
    </source>
</reference>
<evidence type="ECO:0000313" key="5">
    <source>
        <dbReference type="Proteomes" id="UP000178606"/>
    </source>
</evidence>
<protein>
    <recommendedName>
        <fullName evidence="2">RNA 2',3'-cyclic phosphodiesterase</fullName>
        <shortName evidence="2">RNA 2',3'-CPDase</shortName>
        <ecNumber evidence="2">3.1.4.58</ecNumber>
    </recommendedName>
</protein>
<dbReference type="GO" id="GO:0004113">
    <property type="term" value="F:2',3'-cyclic-nucleotide 3'-phosphodiesterase activity"/>
    <property type="evidence" value="ECO:0007669"/>
    <property type="project" value="InterPro"/>
</dbReference>
<feature type="domain" description="Phosphoesterase HXTX" evidence="3">
    <location>
        <begin position="28"/>
        <end position="105"/>
    </location>
</feature>
<proteinExistence type="inferred from homology"/>
<evidence type="ECO:0000313" key="4">
    <source>
        <dbReference type="EMBL" id="OGG47892.1"/>
    </source>
</evidence>